<dbReference type="EMBL" id="QRHZ01000001">
    <property type="protein sequence ID" value="RHG20114.1"/>
    <property type="molecule type" value="Genomic_DNA"/>
</dbReference>
<dbReference type="GO" id="GO:0006400">
    <property type="term" value="P:tRNA modification"/>
    <property type="evidence" value="ECO:0007669"/>
    <property type="project" value="InterPro"/>
</dbReference>
<name>A0A414SKK8_9FIRM</name>
<dbReference type="Gene3D" id="3.30.70.3000">
    <property type="match status" value="1"/>
</dbReference>
<organism evidence="2 3">
    <name type="scientific">Blautia obeum</name>
    <dbReference type="NCBI Taxonomy" id="40520"/>
    <lineage>
        <taxon>Bacteria</taxon>
        <taxon>Bacillati</taxon>
        <taxon>Bacillota</taxon>
        <taxon>Clostridia</taxon>
        <taxon>Lachnospirales</taxon>
        <taxon>Lachnospiraceae</taxon>
        <taxon>Blautia</taxon>
    </lineage>
</organism>
<evidence type="ECO:0000259" key="1">
    <source>
        <dbReference type="Pfam" id="PF04446"/>
    </source>
</evidence>
<evidence type="ECO:0000313" key="2">
    <source>
        <dbReference type="EMBL" id="RHG20114.1"/>
    </source>
</evidence>
<dbReference type="GO" id="GO:0000287">
    <property type="term" value="F:magnesium ion binding"/>
    <property type="evidence" value="ECO:0007669"/>
    <property type="project" value="InterPro"/>
</dbReference>
<sequence>MPAHDDLGLRMKTFYEQIPKTRLMRRCPVAIRIDGKAFHTFTRGFQKPFDEVLIKSMQQTMKYLCENIQGCVLGYTQSNEITLILVDYKKLTSSAWFDYEVQKMCSIAASMTTMAFNRAFAKNVGDYCTYNYECMDNTHENYEHILSLAVDKGAMFDARCFNIPKEEVTNLVYWRQLDASRNSIQMLGQANFSHSELQNKSCNDIQDMLMMQKGINWNDLPVYQKRGSCCVRNKIVVKSNGIMETIQLRDTSKSENEWIVDKNIPIFRGEDRNYIDKLIYV</sequence>
<dbReference type="InterPro" id="IPR038469">
    <property type="entry name" value="tRNAHis_GuaTrfase_Thg1_sf"/>
</dbReference>
<evidence type="ECO:0000313" key="3">
    <source>
        <dbReference type="Proteomes" id="UP000284220"/>
    </source>
</evidence>
<dbReference type="Proteomes" id="UP000284220">
    <property type="component" value="Unassembled WGS sequence"/>
</dbReference>
<dbReference type="RefSeq" id="WP_118197436.1">
    <property type="nucleotide sequence ID" value="NZ_QRHZ01000001.1"/>
</dbReference>
<accession>A0A414SKK8</accession>
<reference evidence="2 3" key="1">
    <citation type="submission" date="2018-08" db="EMBL/GenBank/DDBJ databases">
        <title>A genome reference for cultivated species of the human gut microbiota.</title>
        <authorList>
            <person name="Zou Y."/>
            <person name="Xue W."/>
            <person name="Luo G."/>
        </authorList>
    </citation>
    <scope>NUCLEOTIDE SEQUENCE [LARGE SCALE GENOMIC DNA]</scope>
    <source>
        <strain evidence="2 3">AM22-9LB</strain>
    </source>
</reference>
<dbReference type="PANTHER" id="PTHR12729:SF1">
    <property type="entry name" value="TRNAHIS GUANYLYLTRANSFERASE CATALYTIC DOMAIN-CONTAINING PROTEIN"/>
    <property type="match status" value="1"/>
</dbReference>
<dbReference type="PANTHER" id="PTHR12729">
    <property type="entry name" value="TRNA(HIS) GUANYLYLTRANSFERASE-RELATED"/>
    <property type="match status" value="1"/>
</dbReference>
<dbReference type="InterPro" id="IPR007537">
    <property type="entry name" value="tRNAHis_GuaTrfase_Thg1"/>
</dbReference>
<protein>
    <recommendedName>
        <fullName evidence="1">tRNAHis guanylyltransferase catalytic domain-containing protein</fullName>
    </recommendedName>
</protein>
<gene>
    <name evidence="2" type="ORF">DW272_02590</name>
</gene>
<comment type="caution">
    <text evidence="2">The sequence shown here is derived from an EMBL/GenBank/DDBJ whole genome shotgun (WGS) entry which is preliminary data.</text>
</comment>
<dbReference type="AlphaFoldDB" id="A0A414SKK8"/>
<dbReference type="GO" id="GO:0008193">
    <property type="term" value="F:tRNA guanylyltransferase activity"/>
    <property type="evidence" value="ECO:0007669"/>
    <property type="project" value="InterPro"/>
</dbReference>
<dbReference type="InterPro" id="IPR024956">
    <property type="entry name" value="tRNAHis_GuaTrfase_cat"/>
</dbReference>
<feature type="domain" description="tRNAHis guanylyltransferase catalytic" evidence="1">
    <location>
        <begin position="11"/>
        <end position="164"/>
    </location>
</feature>
<proteinExistence type="predicted"/>
<dbReference type="Pfam" id="PF04446">
    <property type="entry name" value="Thg1"/>
    <property type="match status" value="1"/>
</dbReference>